<protein>
    <submittedName>
        <fullName evidence="2">Uncharacterized protein</fullName>
    </submittedName>
</protein>
<comment type="caution">
    <text evidence="2">The sequence shown here is derived from an EMBL/GenBank/DDBJ whole genome shotgun (WGS) entry which is preliminary data.</text>
</comment>
<dbReference type="Proteomes" id="UP000611554">
    <property type="component" value="Unassembled WGS sequence"/>
</dbReference>
<evidence type="ECO:0000313" key="2">
    <source>
        <dbReference type="EMBL" id="GGP76346.1"/>
    </source>
</evidence>
<dbReference type="EMBL" id="BMQJ01000001">
    <property type="protein sequence ID" value="GGP76346.1"/>
    <property type="molecule type" value="Genomic_DNA"/>
</dbReference>
<evidence type="ECO:0000256" key="1">
    <source>
        <dbReference type="SAM" id="MobiDB-lite"/>
    </source>
</evidence>
<accession>A0ABQ2QCY6</accession>
<organism evidence="2 3">
    <name type="scientific">Streptosporangium pseudovulgare</name>
    <dbReference type="NCBI Taxonomy" id="35765"/>
    <lineage>
        <taxon>Bacteria</taxon>
        <taxon>Bacillati</taxon>
        <taxon>Actinomycetota</taxon>
        <taxon>Actinomycetes</taxon>
        <taxon>Streptosporangiales</taxon>
        <taxon>Streptosporangiaceae</taxon>
        <taxon>Streptosporangium</taxon>
    </lineage>
</organism>
<sequence length="103" mass="11047">MKPSGPSWKPPVNPVSPSRALARSDALFYALFTPNAPGGPKVPVRPDGSRTRGPPYGRADRGRAARAPYARAGPWPSSRAAVGRSAGRAAGRKCRWARLQWVE</sequence>
<evidence type="ECO:0000313" key="3">
    <source>
        <dbReference type="Proteomes" id="UP000611554"/>
    </source>
</evidence>
<gene>
    <name evidence="2" type="ORF">GCM10010140_00160</name>
</gene>
<keyword evidence="3" id="KW-1185">Reference proteome</keyword>
<name>A0ABQ2QCY6_9ACTN</name>
<proteinExistence type="predicted"/>
<feature type="compositionally biased region" description="Low complexity" evidence="1">
    <location>
        <begin position="65"/>
        <end position="89"/>
    </location>
</feature>
<reference evidence="3" key="1">
    <citation type="journal article" date="2019" name="Int. J. Syst. Evol. Microbiol.">
        <title>The Global Catalogue of Microorganisms (GCM) 10K type strain sequencing project: providing services to taxonomists for standard genome sequencing and annotation.</title>
        <authorList>
            <consortium name="The Broad Institute Genomics Platform"/>
            <consortium name="The Broad Institute Genome Sequencing Center for Infectious Disease"/>
            <person name="Wu L."/>
            <person name="Ma J."/>
        </authorList>
    </citation>
    <scope>NUCLEOTIDE SEQUENCE [LARGE SCALE GENOMIC DNA]</scope>
    <source>
        <strain evidence="3">JCM 3115</strain>
    </source>
</reference>
<feature type="region of interest" description="Disordered" evidence="1">
    <location>
        <begin position="34"/>
        <end position="90"/>
    </location>
</feature>